<keyword evidence="3 7" id="KW-0732">Signal</keyword>
<keyword evidence="6" id="KW-0325">Glycoprotein</keyword>
<sequence length="503" mass="56236">MRELVILAALVSALHGASLPAETDVEYKCQKDQDKIATLEAERFINGHHRHGYKFKFVSQDSRSADEKKDPCDVILGITLEETECHIVNPKPLDQCKARMESETKVTAKCNVTISSVEGKAAVKRYICDTEPALVSALHGASLPAETDVEYKCQKDQDKIATLEAERFINGHHRHGYKFKFVSQDSRSADEKKDPCDVILGITLEETECHIVNPKPLDQCKARMESETKVTAKCNVTVSSVEGKAAVKRYICDTEPGSHEMLVKKCPDCPSLLPLHDPKALESVKTALQKFNKQSNHKSYFKLMEVGRISTQWMFSGQSYFAQFAIMETNCTNKEAPQKEEACKALCWDQARYGFCKSSKVGTEEPEVECELYEAQDINQDITQNMQGMTTKIKYLVIGGVQNSEAMTTRTKHLTRGAVQNTQAMTTRTKHLTRGAVQNMQAMIPRTKNMITGAVQNTQAMIPRTKSLTTGDPQNIHISVQEALQEFQNQHLKPAMSSHAMAL</sequence>
<organism evidence="9 10">
    <name type="scientific">Labeo rohita</name>
    <name type="common">Indian major carp</name>
    <name type="synonym">Cyprinus rohita</name>
    <dbReference type="NCBI Taxonomy" id="84645"/>
    <lineage>
        <taxon>Eukaryota</taxon>
        <taxon>Metazoa</taxon>
        <taxon>Chordata</taxon>
        <taxon>Craniata</taxon>
        <taxon>Vertebrata</taxon>
        <taxon>Euteleostomi</taxon>
        <taxon>Actinopterygii</taxon>
        <taxon>Neopterygii</taxon>
        <taxon>Teleostei</taxon>
        <taxon>Ostariophysi</taxon>
        <taxon>Cypriniformes</taxon>
        <taxon>Cyprinidae</taxon>
        <taxon>Labeoninae</taxon>
        <taxon>Labeonini</taxon>
        <taxon>Labeo</taxon>
    </lineage>
</organism>
<name>A0A498NMK0_LABRO</name>
<dbReference type="FunFam" id="3.10.450.10:FF:000002">
    <property type="entry name" value="Kininogen 1"/>
    <property type="match status" value="1"/>
</dbReference>
<dbReference type="InterPro" id="IPR025760">
    <property type="entry name" value="Cystatin_Fetuin_A"/>
</dbReference>
<dbReference type="InterPro" id="IPR046350">
    <property type="entry name" value="Cystatin_sf"/>
</dbReference>
<dbReference type="PANTHER" id="PTHR13814">
    <property type="entry name" value="FETUIN"/>
    <property type="match status" value="1"/>
</dbReference>
<dbReference type="PROSITE" id="PS51529">
    <property type="entry name" value="CYSTATIN_FETUIN_A"/>
    <property type="match status" value="3"/>
</dbReference>
<protein>
    <submittedName>
        <fullName evidence="9">Antihemorrhagic factor cHLP-B-like protein</fullName>
    </submittedName>
</protein>
<dbReference type="Pfam" id="PF00031">
    <property type="entry name" value="Cystatin"/>
    <property type="match status" value="1"/>
</dbReference>
<dbReference type="GO" id="GO:0072562">
    <property type="term" value="C:blood microparticle"/>
    <property type="evidence" value="ECO:0007669"/>
    <property type="project" value="TreeGrafter"/>
</dbReference>
<dbReference type="InterPro" id="IPR000010">
    <property type="entry name" value="Cystatin_dom"/>
</dbReference>
<evidence type="ECO:0000313" key="9">
    <source>
        <dbReference type="EMBL" id="RXN33220.1"/>
    </source>
</evidence>
<evidence type="ECO:0000256" key="3">
    <source>
        <dbReference type="ARBA" id="ARBA00022729"/>
    </source>
</evidence>
<evidence type="ECO:0000256" key="4">
    <source>
        <dbReference type="ARBA" id="ARBA00022737"/>
    </source>
</evidence>
<dbReference type="Gene3D" id="3.10.450.10">
    <property type="match status" value="3"/>
</dbReference>
<keyword evidence="4" id="KW-0677">Repeat</keyword>
<gene>
    <name evidence="9" type="ORF">ROHU_015742</name>
</gene>
<comment type="subcellular location">
    <subcellularLocation>
        <location evidence="1">Secreted</location>
    </subcellularLocation>
</comment>
<dbReference type="SUPFAM" id="SSF54403">
    <property type="entry name" value="Cystatin/monellin"/>
    <property type="match status" value="3"/>
</dbReference>
<keyword evidence="2" id="KW-0964">Secreted</keyword>
<dbReference type="Proteomes" id="UP000290572">
    <property type="component" value="Unassembled WGS sequence"/>
</dbReference>
<feature type="domain" description="Cystatin fetuin-A-type" evidence="8">
    <location>
        <begin position="264"/>
        <end position="377"/>
    </location>
</feature>
<dbReference type="SMART" id="SM00043">
    <property type="entry name" value="CY"/>
    <property type="match status" value="1"/>
</dbReference>
<reference evidence="9 10" key="1">
    <citation type="submission" date="2018-03" db="EMBL/GenBank/DDBJ databases">
        <title>Draft genome sequence of Rohu Carp (Labeo rohita).</title>
        <authorList>
            <person name="Das P."/>
            <person name="Kushwaha B."/>
            <person name="Joshi C.G."/>
            <person name="Kumar D."/>
            <person name="Nagpure N.S."/>
            <person name="Sahoo L."/>
            <person name="Das S.P."/>
            <person name="Bit A."/>
            <person name="Patnaik S."/>
            <person name="Meher P.K."/>
            <person name="Jayasankar P."/>
            <person name="Koringa P.G."/>
            <person name="Patel N.V."/>
            <person name="Hinsu A.T."/>
            <person name="Kumar R."/>
            <person name="Pandey M."/>
            <person name="Agarwal S."/>
            <person name="Srivastava S."/>
            <person name="Singh M."/>
            <person name="Iquebal M.A."/>
            <person name="Jaiswal S."/>
            <person name="Angadi U.B."/>
            <person name="Kumar N."/>
            <person name="Raza M."/>
            <person name="Shah T.M."/>
            <person name="Rai A."/>
            <person name="Jena J.K."/>
        </authorList>
    </citation>
    <scope>NUCLEOTIDE SEQUENCE [LARGE SCALE GENOMIC DNA]</scope>
    <source>
        <strain evidence="9">DASCIFA01</strain>
        <tissue evidence="9">Testis</tissue>
    </source>
</reference>
<evidence type="ECO:0000256" key="6">
    <source>
        <dbReference type="ARBA" id="ARBA00023180"/>
    </source>
</evidence>
<feature type="signal peptide" evidence="7">
    <location>
        <begin position="1"/>
        <end position="16"/>
    </location>
</feature>
<dbReference type="EMBL" id="QBIY01011289">
    <property type="protein sequence ID" value="RXN33220.1"/>
    <property type="molecule type" value="Genomic_DNA"/>
</dbReference>
<dbReference type="GO" id="GO:0004869">
    <property type="term" value="F:cysteine-type endopeptidase inhibitor activity"/>
    <property type="evidence" value="ECO:0007669"/>
    <property type="project" value="InterPro"/>
</dbReference>
<dbReference type="GO" id="GO:0031012">
    <property type="term" value="C:extracellular matrix"/>
    <property type="evidence" value="ECO:0007669"/>
    <property type="project" value="TreeGrafter"/>
</dbReference>
<keyword evidence="5" id="KW-1015">Disulfide bond</keyword>
<accession>A0A498NMK0</accession>
<dbReference type="InterPro" id="IPR050735">
    <property type="entry name" value="Kininogen_Fetuin_HRG"/>
</dbReference>
<feature type="chain" id="PRO_5019806143" evidence="7">
    <location>
        <begin position="17"/>
        <end position="503"/>
    </location>
</feature>
<dbReference type="AlphaFoldDB" id="A0A498NMK0"/>
<dbReference type="CDD" id="cd00042">
    <property type="entry name" value="CY"/>
    <property type="match status" value="1"/>
</dbReference>
<feature type="domain" description="Cystatin fetuin-A-type" evidence="8">
    <location>
        <begin position="141"/>
        <end position="255"/>
    </location>
</feature>
<evidence type="ECO:0000256" key="5">
    <source>
        <dbReference type="ARBA" id="ARBA00023157"/>
    </source>
</evidence>
<evidence type="ECO:0000256" key="7">
    <source>
        <dbReference type="SAM" id="SignalP"/>
    </source>
</evidence>
<proteinExistence type="predicted"/>
<dbReference type="STRING" id="84645.A0A498NMK0"/>
<feature type="domain" description="Cystatin fetuin-A-type" evidence="8">
    <location>
        <begin position="17"/>
        <end position="131"/>
    </location>
</feature>
<evidence type="ECO:0000256" key="2">
    <source>
        <dbReference type="ARBA" id="ARBA00022525"/>
    </source>
</evidence>
<evidence type="ECO:0000313" key="10">
    <source>
        <dbReference type="Proteomes" id="UP000290572"/>
    </source>
</evidence>
<keyword evidence="10" id="KW-1185">Reference proteome</keyword>
<comment type="caution">
    <text evidence="9">The sequence shown here is derived from an EMBL/GenBank/DDBJ whole genome shotgun (WGS) entry which is preliminary data.</text>
</comment>
<evidence type="ECO:0000256" key="1">
    <source>
        <dbReference type="ARBA" id="ARBA00004613"/>
    </source>
</evidence>
<dbReference type="PANTHER" id="PTHR13814:SF6">
    <property type="entry name" value="ALPHA-2-HS-GLYCOPROTEIN"/>
    <property type="match status" value="1"/>
</dbReference>
<evidence type="ECO:0000259" key="8">
    <source>
        <dbReference type="PROSITE" id="PS51529"/>
    </source>
</evidence>